<protein>
    <submittedName>
        <fullName evidence="3">MCRS_N domain-containing protein</fullName>
    </submittedName>
</protein>
<proteinExistence type="predicted"/>
<dbReference type="Pfam" id="PF13325">
    <property type="entry name" value="MCRS_N"/>
    <property type="match status" value="1"/>
</dbReference>
<dbReference type="WBParaSite" id="Hba_16077">
    <property type="protein sequence ID" value="Hba_16077"/>
    <property type="gene ID" value="Hba_16077"/>
</dbReference>
<accession>A0A1I7XEJ5</accession>
<dbReference type="AlphaFoldDB" id="A0A1I7XEJ5"/>
<reference evidence="3" key="1">
    <citation type="submission" date="2016-11" db="UniProtKB">
        <authorList>
            <consortium name="WormBaseParasite"/>
        </authorList>
    </citation>
    <scope>IDENTIFICATION</scope>
</reference>
<feature type="domain" description="Microspherule protein N-terminal" evidence="1">
    <location>
        <begin position="1"/>
        <end position="71"/>
    </location>
</feature>
<keyword evidence="2" id="KW-1185">Reference proteome</keyword>
<sequence>MTELTPEEILRIQSNTVFSVREEEILANIPSTPANPSPDLAFMEELIKKHNEDFHSARTPQVLLDHWHLMNM</sequence>
<organism evidence="2 3">
    <name type="scientific">Heterorhabditis bacteriophora</name>
    <name type="common">Entomopathogenic nematode worm</name>
    <dbReference type="NCBI Taxonomy" id="37862"/>
    <lineage>
        <taxon>Eukaryota</taxon>
        <taxon>Metazoa</taxon>
        <taxon>Ecdysozoa</taxon>
        <taxon>Nematoda</taxon>
        <taxon>Chromadorea</taxon>
        <taxon>Rhabditida</taxon>
        <taxon>Rhabditina</taxon>
        <taxon>Rhabditomorpha</taxon>
        <taxon>Strongyloidea</taxon>
        <taxon>Heterorhabditidae</taxon>
        <taxon>Heterorhabditis</taxon>
    </lineage>
</organism>
<evidence type="ECO:0000313" key="3">
    <source>
        <dbReference type="WBParaSite" id="Hba_16077"/>
    </source>
</evidence>
<name>A0A1I7XEJ5_HETBA</name>
<dbReference type="InterPro" id="IPR025999">
    <property type="entry name" value="MCRS_N"/>
</dbReference>
<evidence type="ECO:0000313" key="2">
    <source>
        <dbReference type="Proteomes" id="UP000095283"/>
    </source>
</evidence>
<evidence type="ECO:0000259" key="1">
    <source>
        <dbReference type="Pfam" id="PF13325"/>
    </source>
</evidence>
<dbReference type="Proteomes" id="UP000095283">
    <property type="component" value="Unplaced"/>
</dbReference>